<dbReference type="EMBL" id="CAJPEV010001543">
    <property type="protein sequence ID" value="CAG0893222.1"/>
    <property type="molecule type" value="Genomic_DNA"/>
</dbReference>
<evidence type="ECO:0000313" key="2">
    <source>
        <dbReference type="EMBL" id="CAD7247696.1"/>
    </source>
</evidence>
<dbReference type="InterPro" id="IPR007110">
    <property type="entry name" value="Ig-like_dom"/>
</dbReference>
<dbReference type="PANTHER" id="PTHR21261:SF2">
    <property type="entry name" value="GH04238P-RELATED"/>
    <property type="match status" value="1"/>
</dbReference>
<reference evidence="2" key="1">
    <citation type="submission" date="2020-11" db="EMBL/GenBank/DDBJ databases">
        <authorList>
            <person name="Tran Van P."/>
        </authorList>
    </citation>
    <scope>NUCLEOTIDE SEQUENCE</scope>
</reference>
<proteinExistence type="predicted"/>
<dbReference type="AlphaFoldDB" id="A0A7R8XCD6"/>
<dbReference type="Gene3D" id="2.60.40.10">
    <property type="entry name" value="Immunoglobulins"/>
    <property type="match status" value="1"/>
</dbReference>
<organism evidence="2">
    <name type="scientific">Darwinula stevensoni</name>
    <dbReference type="NCBI Taxonomy" id="69355"/>
    <lineage>
        <taxon>Eukaryota</taxon>
        <taxon>Metazoa</taxon>
        <taxon>Ecdysozoa</taxon>
        <taxon>Arthropoda</taxon>
        <taxon>Crustacea</taxon>
        <taxon>Oligostraca</taxon>
        <taxon>Ostracoda</taxon>
        <taxon>Podocopa</taxon>
        <taxon>Podocopida</taxon>
        <taxon>Darwinulocopina</taxon>
        <taxon>Darwinuloidea</taxon>
        <taxon>Darwinulidae</taxon>
        <taxon>Darwinula</taxon>
    </lineage>
</organism>
<dbReference type="OrthoDB" id="6478865at2759"/>
<dbReference type="SUPFAM" id="SSF48726">
    <property type="entry name" value="Immunoglobulin"/>
    <property type="match status" value="1"/>
</dbReference>
<evidence type="ECO:0000259" key="1">
    <source>
        <dbReference type="PROSITE" id="PS50835"/>
    </source>
</evidence>
<gene>
    <name evidence="2" type="ORF">DSTB1V02_LOCUS7521</name>
</gene>
<feature type="domain" description="Ig-like" evidence="1">
    <location>
        <begin position="7"/>
        <end position="122"/>
    </location>
</feature>
<dbReference type="PROSITE" id="PS50835">
    <property type="entry name" value="IG_LIKE"/>
    <property type="match status" value="1"/>
</dbReference>
<dbReference type="PANTHER" id="PTHR21261">
    <property type="entry name" value="BEAT PROTEIN"/>
    <property type="match status" value="1"/>
</dbReference>
<sequence>MKRLRGVRITKFEVPQVVENGTSTPILLDCDYEFSEVENMSLVIKWFLDDFLKPVYQWIPGQRPQVLGVLKGRLNLSYVASSDVFKRHRAIEILQPTTELSGTYRCQVESFTSEDTMEGTMTVYCEMSDSSLEFVSTSEEKNKIFFSISLTLKAPPRWMEMRGEKPASDRVNVSCIAERVFPKPKMELWKNDLTGRSEMLGTRTRSEEKEYSYDVIVWKLIDDWSLEEQTIFECLLHIPKVQLRLTKKMIYYPGPLFYPLSQPGLTGPSLEEETNEIPIKHRESPDDDDPSIAIPVVGQDGGVQVAEAEIQLVLMLVLLLSAM</sequence>
<dbReference type="EMBL" id="LR901060">
    <property type="protein sequence ID" value="CAD7247696.1"/>
    <property type="molecule type" value="Genomic_DNA"/>
</dbReference>
<dbReference type="InterPro" id="IPR036179">
    <property type="entry name" value="Ig-like_dom_sf"/>
</dbReference>
<name>A0A7R8XCD6_9CRUS</name>
<evidence type="ECO:0000313" key="3">
    <source>
        <dbReference type="Proteomes" id="UP000677054"/>
    </source>
</evidence>
<dbReference type="Proteomes" id="UP000677054">
    <property type="component" value="Unassembled WGS sequence"/>
</dbReference>
<keyword evidence="3" id="KW-1185">Reference proteome</keyword>
<accession>A0A7R8XCD6</accession>
<protein>
    <recommendedName>
        <fullName evidence="1">Ig-like domain-containing protein</fullName>
    </recommendedName>
</protein>
<dbReference type="InterPro" id="IPR013783">
    <property type="entry name" value="Ig-like_fold"/>
</dbReference>